<name>A0ABS7R162_9ACTN</name>
<reference evidence="2 3" key="1">
    <citation type="submission" date="2021-08" db="EMBL/GenBank/DDBJ databases">
        <title>Streptomyces sp. PTM05 isolated from lichen.</title>
        <authorList>
            <person name="Somphong A."/>
            <person name="Phongsopitanun W."/>
            <person name="Tanasupawat S."/>
        </authorList>
    </citation>
    <scope>NUCLEOTIDE SEQUENCE [LARGE SCALE GENOMIC DNA]</scope>
    <source>
        <strain evidence="2 3">Ptm05</strain>
    </source>
</reference>
<accession>A0ABS7R162</accession>
<evidence type="ECO:0000313" key="3">
    <source>
        <dbReference type="Proteomes" id="UP001198565"/>
    </source>
</evidence>
<comment type="caution">
    <text evidence="2">The sequence shown here is derived from an EMBL/GenBank/DDBJ whole genome shotgun (WGS) entry which is preliminary data.</text>
</comment>
<feature type="compositionally biased region" description="Low complexity" evidence="1">
    <location>
        <begin position="122"/>
        <end position="143"/>
    </location>
</feature>
<sequence length="143" mass="14942">MSQEQMLGIRGCSYQDSHRNTLISASQEGVGQDSISKVVKSSNAANLRDFQPVNGPYEAASWKDDLGAYVAAIVPCSIPVLDTNWYMLTIQAGSSATDVKTLRKLITPAAKAYLAVTPCQPAKPATSPSPAASSPSPAGGKSN</sequence>
<organism evidence="2 3">
    <name type="scientific">Streptantibioticus parmotrematis</name>
    <dbReference type="NCBI Taxonomy" id="2873249"/>
    <lineage>
        <taxon>Bacteria</taxon>
        <taxon>Bacillati</taxon>
        <taxon>Actinomycetota</taxon>
        <taxon>Actinomycetes</taxon>
        <taxon>Kitasatosporales</taxon>
        <taxon>Streptomycetaceae</taxon>
        <taxon>Streptantibioticus</taxon>
    </lineage>
</organism>
<dbReference type="Proteomes" id="UP001198565">
    <property type="component" value="Unassembled WGS sequence"/>
</dbReference>
<evidence type="ECO:0000256" key="1">
    <source>
        <dbReference type="SAM" id="MobiDB-lite"/>
    </source>
</evidence>
<feature type="region of interest" description="Disordered" evidence="1">
    <location>
        <begin position="120"/>
        <end position="143"/>
    </location>
</feature>
<evidence type="ECO:0000313" key="2">
    <source>
        <dbReference type="EMBL" id="MBY8889190.1"/>
    </source>
</evidence>
<gene>
    <name evidence="2" type="ORF">K7472_30735</name>
</gene>
<protein>
    <submittedName>
        <fullName evidence="2">Uncharacterized protein</fullName>
    </submittedName>
</protein>
<keyword evidence="3" id="KW-1185">Reference proteome</keyword>
<dbReference type="EMBL" id="JAINVZ010000037">
    <property type="protein sequence ID" value="MBY8889190.1"/>
    <property type="molecule type" value="Genomic_DNA"/>
</dbReference>
<dbReference type="RefSeq" id="WP_222982306.1">
    <property type="nucleotide sequence ID" value="NZ_JAINVZ010000037.1"/>
</dbReference>
<proteinExistence type="predicted"/>